<proteinExistence type="predicted"/>
<gene>
    <name evidence="1" type="ORF">Ga0061067_102280</name>
</gene>
<accession>A0A0K6HQL9</accession>
<reference evidence="2" key="1">
    <citation type="submission" date="2015-08" db="EMBL/GenBank/DDBJ databases">
        <authorList>
            <person name="Varghese N."/>
        </authorList>
    </citation>
    <scope>NUCLEOTIDE SEQUENCE [LARGE SCALE GENOMIC DNA]</scope>
    <source>
        <strain evidence="2">DSM 23407</strain>
    </source>
</reference>
<evidence type="ECO:0000313" key="2">
    <source>
        <dbReference type="Proteomes" id="UP000183900"/>
    </source>
</evidence>
<dbReference type="AlphaFoldDB" id="A0A0K6HQL9"/>
<protein>
    <submittedName>
        <fullName evidence="1">Uncharacterized protein</fullName>
    </submittedName>
</protein>
<keyword evidence="2" id="KW-1185">Reference proteome</keyword>
<name>A0A0K6HQL9_9HYPH</name>
<dbReference type="Proteomes" id="UP000183900">
    <property type="component" value="Unassembled WGS sequence"/>
</dbReference>
<evidence type="ECO:0000313" key="1">
    <source>
        <dbReference type="EMBL" id="CUA93169.1"/>
    </source>
</evidence>
<sequence length="43" mass="4627">MAEICERPLRAMKKGTPFEGALDGKIVFCGDQVTAALDVSRDS</sequence>
<dbReference type="EMBL" id="CYHE01000002">
    <property type="protein sequence ID" value="CUA93169.1"/>
    <property type="molecule type" value="Genomic_DNA"/>
</dbReference>
<organism evidence="1 2">
    <name type="scientific">Pannonibacter indicus</name>
    <dbReference type="NCBI Taxonomy" id="466044"/>
    <lineage>
        <taxon>Bacteria</taxon>
        <taxon>Pseudomonadati</taxon>
        <taxon>Pseudomonadota</taxon>
        <taxon>Alphaproteobacteria</taxon>
        <taxon>Hyphomicrobiales</taxon>
        <taxon>Stappiaceae</taxon>
        <taxon>Pannonibacter</taxon>
    </lineage>
</organism>